<reference evidence="7" key="2">
    <citation type="submission" date="2022-01" db="EMBL/GenBank/DDBJ databases">
        <authorList>
            <person name="Hirooka S."/>
            <person name="Miyagishima S.Y."/>
        </authorList>
    </citation>
    <scope>NUCLEOTIDE SEQUENCE</scope>
    <source>
        <strain evidence="7">NBRC 102759</strain>
    </source>
</reference>
<keyword evidence="8" id="KW-1185">Reference proteome</keyword>
<name>A0A9C7PRB8_9RHOD</name>
<feature type="compositionally biased region" description="Basic residues" evidence="5">
    <location>
        <begin position="71"/>
        <end position="87"/>
    </location>
</feature>
<feature type="domain" description="Plus3" evidence="6">
    <location>
        <begin position="275"/>
        <end position="409"/>
    </location>
</feature>
<dbReference type="AlphaFoldDB" id="A0A9C7PRB8"/>
<evidence type="ECO:0000256" key="5">
    <source>
        <dbReference type="SAM" id="MobiDB-lite"/>
    </source>
</evidence>
<sequence length="604" mass="70279">MEDDLEAELLAVTSNPANQNTVEYEEELSENFYSGDSESEVGELEEFDENLEGNHEEAEGESDEDFVPTKGSKRKSSTGKNKKRTKSNKQDRLSPSASPSLKRPRQSSQSRRSRRRSHLEEQRFFYEDGYDEYGFGDETDVARLMGLSEVEREAILAERLERREQLKLEKDIKRRIGEQAEDVSSDQENSRLFERPRRESEKARKKRAALESLALQRGRQRGLHSDDRDLSFSEESSLSEDISEGEEVSEHKTDRRQLKRDLEERRRPIVYSDIVSETGRTTPMFLRRQMLEIFVSKPFFDKMIVGMFARLSVGTAPDNPSVPVYRLVRIAGVHERDPRYKVGGQYTNKRIICLFGSVKGEFSIERFSNKHPTEAEFNRWFKQMMKDRETIPTKDDVTYLISLSLDYRKGNIQVSDEELQRHIEKFEKLNPERVNYVAKKNEILTRITFLRDNGASPAEIAEYERKLVELERLEAKYHRKRIEDMMDDRMKSLARKSKEENARIDSERNEKQISKDRVSSELNPFSRRASRGNTSYFTIDRKGSELDLLQSFQKKEEDSKENAAIDTALKMMGHSQEATFESVNPVEIAQNVDVSLDDLFDDTL</sequence>
<proteinExistence type="predicted"/>
<feature type="compositionally biased region" description="Acidic residues" evidence="5">
    <location>
        <begin position="37"/>
        <end position="51"/>
    </location>
</feature>
<dbReference type="GO" id="GO:0003677">
    <property type="term" value="F:DNA binding"/>
    <property type="evidence" value="ECO:0007669"/>
    <property type="project" value="InterPro"/>
</dbReference>
<dbReference type="PANTHER" id="PTHR13115:SF8">
    <property type="entry name" value="RNA POLYMERASE-ASSOCIATED PROTEIN RTF1 HOMOLOG"/>
    <property type="match status" value="1"/>
</dbReference>
<evidence type="ECO:0000256" key="2">
    <source>
        <dbReference type="ARBA" id="ARBA00023015"/>
    </source>
</evidence>
<dbReference type="GO" id="GO:1990269">
    <property type="term" value="F:RNA polymerase II C-terminal domain phosphoserine binding"/>
    <property type="evidence" value="ECO:0007669"/>
    <property type="project" value="TreeGrafter"/>
</dbReference>
<protein>
    <recommendedName>
        <fullName evidence="6">Plus3 domain-containing protein</fullName>
    </recommendedName>
</protein>
<feature type="compositionally biased region" description="Basic and acidic residues" evidence="5">
    <location>
        <begin position="493"/>
        <end position="519"/>
    </location>
</feature>
<keyword evidence="4" id="KW-0539">Nucleus</keyword>
<gene>
    <name evidence="7" type="ORF">GpartN1_g767.t1</name>
</gene>
<feature type="compositionally biased region" description="Low complexity" evidence="5">
    <location>
        <begin position="98"/>
        <end position="110"/>
    </location>
</feature>
<organism evidence="7 8">
    <name type="scientific">Galdieria partita</name>
    <dbReference type="NCBI Taxonomy" id="83374"/>
    <lineage>
        <taxon>Eukaryota</taxon>
        <taxon>Rhodophyta</taxon>
        <taxon>Bangiophyceae</taxon>
        <taxon>Galdieriales</taxon>
        <taxon>Galdieriaceae</taxon>
        <taxon>Galdieria</taxon>
    </lineage>
</organism>
<feature type="region of interest" description="Disordered" evidence="5">
    <location>
        <begin position="178"/>
        <end position="260"/>
    </location>
</feature>
<evidence type="ECO:0000313" key="7">
    <source>
        <dbReference type="EMBL" id="GJQ08976.1"/>
    </source>
</evidence>
<dbReference type="GO" id="GO:0016593">
    <property type="term" value="C:Cdc73/Paf1 complex"/>
    <property type="evidence" value="ECO:0007669"/>
    <property type="project" value="TreeGrafter"/>
</dbReference>
<evidence type="ECO:0000256" key="4">
    <source>
        <dbReference type="ARBA" id="ARBA00023242"/>
    </source>
</evidence>
<dbReference type="SUPFAM" id="SSF159042">
    <property type="entry name" value="Plus3-like"/>
    <property type="match status" value="1"/>
</dbReference>
<feature type="region of interest" description="Disordered" evidence="5">
    <location>
        <begin position="493"/>
        <end position="527"/>
    </location>
</feature>
<dbReference type="InterPro" id="IPR004343">
    <property type="entry name" value="Plus-3_dom"/>
</dbReference>
<comment type="caution">
    <text evidence="7">The sequence shown here is derived from an EMBL/GenBank/DDBJ whole genome shotgun (WGS) entry which is preliminary data.</text>
</comment>
<feature type="compositionally biased region" description="Basic and acidic residues" evidence="5">
    <location>
        <begin position="248"/>
        <end position="260"/>
    </location>
</feature>
<evidence type="ECO:0000313" key="8">
    <source>
        <dbReference type="Proteomes" id="UP001061958"/>
    </source>
</evidence>
<feature type="compositionally biased region" description="Acidic residues" evidence="5">
    <location>
        <begin position="237"/>
        <end position="247"/>
    </location>
</feature>
<dbReference type="InterPro" id="IPR036128">
    <property type="entry name" value="Plus3-like_sf"/>
</dbReference>
<dbReference type="Pfam" id="PF03126">
    <property type="entry name" value="Plus-3"/>
    <property type="match status" value="1"/>
</dbReference>
<dbReference type="Gene3D" id="3.90.70.200">
    <property type="entry name" value="Plus-3 domain"/>
    <property type="match status" value="1"/>
</dbReference>
<evidence type="ECO:0000256" key="3">
    <source>
        <dbReference type="ARBA" id="ARBA00023163"/>
    </source>
</evidence>
<evidence type="ECO:0000259" key="6">
    <source>
        <dbReference type="PROSITE" id="PS51360"/>
    </source>
</evidence>
<dbReference type="PROSITE" id="PS51360">
    <property type="entry name" value="PLUS3"/>
    <property type="match status" value="1"/>
</dbReference>
<evidence type="ECO:0000256" key="1">
    <source>
        <dbReference type="ARBA" id="ARBA00004123"/>
    </source>
</evidence>
<feature type="region of interest" description="Disordered" evidence="5">
    <location>
        <begin position="1"/>
        <end position="121"/>
    </location>
</feature>
<keyword evidence="2" id="KW-0805">Transcription regulation</keyword>
<dbReference type="PANTHER" id="PTHR13115">
    <property type="entry name" value="RNA POLYMERASE-ASSOCIATED PROTEIN RTF1 HOMOLOG"/>
    <property type="match status" value="1"/>
</dbReference>
<comment type="subcellular location">
    <subcellularLocation>
        <location evidence="1">Nucleus</location>
    </subcellularLocation>
</comment>
<feature type="compositionally biased region" description="Basic and acidic residues" evidence="5">
    <location>
        <begin position="188"/>
        <end position="202"/>
    </location>
</feature>
<accession>A0A9C7PRB8</accession>
<dbReference type="OrthoDB" id="166375at2759"/>
<feature type="compositionally biased region" description="Polar residues" evidence="5">
    <location>
        <begin position="12"/>
        <end position="22"/>
    </location>
</feature>
<dbReference type="EMBL" id="BQMJ01000005">
    <property type="protein sequence ID" value="GJQ08976.1"/>
    <property type="molecule type" value="Genomic_DNA"/>
</dbReference>
<dbReference type="Proteomes" id="UP001061958">
    <property type="component" value="Unassembled WGS sequence"/>
</dbReference>
<keyword evidence="3" id="KW-0804">Transcription</keyword>
<reference evidence="7" key="1">
    <citation type="journal article" date="2022" name="Proc. Natl. Acad. Sci. U.S.A.">
        <title>Life cycle and functional genomics of the unicellular red alga Galdieria for elucidating algal and plant evolution and industrial use.</title>
        <authorList>
            <person name="Hirooka S."/>
            <person name="Itabashi T."/>
            <person name="Ichinose T.M."/>
            <person name="Onuma R."/>
            <person name="Fujiwara T."/>
            <person name="Yamashita S."/>
            <person name="Jong L.W."/>
            <person name="Tomita R."/>
            <person name="Iwane A.H."/>
            <person name="Miyagishima S.Y."/>
        </authorList>
    </citation>
    <scope>NUCLEOTIDE SEQUENCE</scope>
    <source>
        <strain evidence="7">NBRC 102759</strain>
    </source>
</reference>
<dbReference type="SMART" id="SM00719">
    <property type="entry name" value="Plus3"/>
    <property type="match status" value="1"/>
</dbReference>